<evidence type="ECO:0000256" key="2">
    <source>
        <dbReference type="ARBA" id="ARBA00022475"/>
    </source>
</evidence>
<evidence type="ECO:0000256" key="4">
    <source>
        <dbReference type="ARBA" id="ARBA00022960"/>
    </source>
</evidence>
<dbReference type="Proteomes" id="UP000502005">
    <property type="component" value="Plasmid pNE1B"/>
</dbReference>
<feature type="transmembrane region" description="Helical" evidence="10">
    <location>
        <begin position="157"/>
        <end position="175"/>
    </location>
</feature>
<geneLocation type="plasmid" evidence="12">
    <name>pne1b</name>
</geneLocation>
<evidence type="ECO:0000313" key="11">
    <source>
        <dbReference type="EMBL" id="QGY32292.1"/>
    </source>
</evidence>
<evidence type="ECO:0000256" key="8">
    <source>
        <dbReference type="ARBA" id="ARBA00060041"/>
    </source>
</evidence>
<dbReference type="PANTHER" id="PTHR47019">
    <property type="entry name" value="LIPID II FLIPPASE MURJ"/>
    <property type="match status" value="1"/>
</dbReference>
<evidence type="ECO:0000256" key="10">
    <source>
        <dbReference type="SAM" id="Phobius"/>
    </source>
</evidence>
<dbReference type="Pfam" id="PF03023">
    <property type="entry name" value="MurJ"/>
    <property type="match status" value="1"/>
</dbReference>
<feature type="transmembrane region" description="Helical" evidence="10">
    <location>
        <begin position="62"/>
        <end position="83"/>
    </location>
</feature>
<name>A0A6B9G6E6_PANCY</name>
<protein>
    <submittedName>
        <fullName evidence="11">Virulence factor MviN</fullName>
    </submittedName>
</protein>
<dbReference type="AlphaFoldDB" id="A0A6B9G6E6"/>
<reference evidence="11 12" key="1">
    <citation type="submission" date="2017-11" db="EMBL/GenBank/DDBJ databases">
        <title>Genome sequence of Pantoea cypripedii NE1.</title>
        <authorList>
            <person name="Nascimento F.X."/>
        </authorList>
    </citation>
    <scope>NUCLEOTIDE SEQUENCE [LARGE SCALE GENOMIC DNA]</scope>
    <source>
        <strain evidence="11 12">NE1</strain>
        <plasmid evidence="12">pne1b</plasmid>
    </source>
</reference>
<comment type="function">
    <text evidence="8">Involved in peptidoglycan biosynthesis. Transports lipid-linked peptidoglycan precursors from the inner to the outer leaflet of the cytoplasmic membrane.</text>
</comment>
<gene>
    <name evidence="11" type="ORF">CUN67_25210</name>
</gene>
<keyword evidence="7 10" id="KW-0472">Membrane</keyword>
<evidence type="ECO:0000256" key="7">
    <source>
        <dbReference type="ARBA" id="ARBA00023136"/>
    </source>
</evidence>
<dbReference type="GO" id="GO:0008360">
    <property type="term" value="P:regulation of cell shape"/>
    <property type="evidence" value="ECO:0007669"/>
    <property type="project" value="UniProtKB-KW"/>
</dbReference>
<keyword evidence="5" id="KW-0573">Peptidoglycan synthesis</keyword>
<feature type="transmembrane region" description="Helical" evidence="10">
    <location>
        <begin position="103"/>
        <end position="121"/>
    </location>
</feature>
<organism evidence="11 12">
    <name type="scientific">Pantoea cypripedii</name>
    <name type="common">Pectobacterium cypripedii</name>
    <name type="synonym">Erwinia cypripedii</name>
    <dbReference type="NCBI Taxonomy" id="55209"/>
    <lineage>
        <taxon>Bacteria</taxon>
        <taxon>Pseudomonadati</taxon>
        <taxon>Pseudomonadota</taxon>
        <taxon>Gammaproteobacteria</taxon>
        <taxon>Enterobacterales</taxon>
        <taxon>Erwiniaceae</taxon>
        <taxon>Pantoea</taxon>
    </lineage>
</organism>
<evidence type="ECO:0000256" key="5">
    <source>
        <dbReference type="ARBA" id="ARBA00022984"/>
    </source>
</evidence>
<sequence length="475" mass="53677">MIVAALFGTGYINGAYRVAQTGTLVPVNFLVSDSLTAFIPLYKIFFNENREKAHLFFWSMQFLFLFFSSLLTLGAILFVEPWLELIAPGLDPATRKLSRDMLIVMSFGIPLYLSSALINYVEMAHDDFFPMSVRPSVQNVGMLIGAVISYYLKNPIYLAWGFTASYIYFFLWVLIRGLKKNLLDFPKHIDRDILISVIRYFWKTLRPLILLPIMSQGNIAVERAVATLVSITAISALDYAKFITETLILVVSTPVALAGLATWGGMSELEIKKRLINGVNLLLIFALPFSVFSYMHSESIVSVLFERGKFDQSSIIATSNILQGMSFGLWANVIGYVLIKALNAKLKNSAVMIIMAISLAGNVCFNLIFHTYYSEATLGYGYSIYGCLMFICSIYVLDIYRETSKTFIIVILGCVLYLFISDFSFFIFNNLVSLFLNGVIFLLFWSLYALLFPQLRGSLYPLIKRKAKHDQKIKV</sequence>
<keyword evidence="4" id="KW-0133">Cell shape</keyword>
<accession>A0A6B9G6E6</accession>
<feature type="transmembrane region" description="Helical" evidence="10">
    <location>
        <begin position="379"/>
        <end position="400"/>
    </location>
</feature>
<feature type="transmembrane region" description="Helical" evidence="10">
    <location>
        <begin position="351"/>
        <end position="373"/>
    </location>
</feature>
<evidence type="ECO:0000256" key="6">
    <source>
        <dbReference type="ARBA" id="ARBA00022989"/>
    </source>
</evidence>
<dbReference type="GO" id="GO:0009252">
    <property type="term" value="P:peptidoglycan biosynthetic process"/>
    <property type="evidence" value="ECO:0007669"/>
    <property type="project" value="UniProtKB-KW"/>
</dbReference>
<evidence type="ECO:0000256" key="3">
    <source>
        <dbReference type="ARBA" id="ARBA00022692"/>
    </source>
</evidence>
<dbReference type="GO" id="GO:0015648">
    <property type="term" value="F:lipid-linked peptidoglycan transporter activity"/>
    <property type="evidence" value="ECO:0007669"/>
    <property type="project" value="TreeGrafter"/>
</dbReference>
<dbReference type="PANTHER" id="PTHR47019:SF1">
    <property type="entry name" value="LIPID II FLIPPASE MURJ"/>
    <property type="match status" value="1"/>
</dbReference>
<feature type="transmembrane region" description="Helical" evidence="10">
    <location>
        <begin position="434"/>
        <end position="455"/>
    </location>
</feature>
<dbReference type="InterPro" id="IPR051050">
    <property type="entry name" value="Lipid_II_flippase_MurJ/MviN"/>
</dbReference>
<comment type="similarity">
    <text evidence="9">Belongs to the MurJ/MviN family.</text>
</comment>
<keyword evidence="3 10" id="KW-0812">Transmembrane</keyword>
<evidence type="ECO:0000313" key="12">
    <source>
        <dbReference type="Proteomes" id="UP000502005"/>
    </source>
</evidence>
<dbReference type="EMBL" id="CP024770">
    <property type="protein sequence ID" value="QGY32292.1"/>
    <property type="molecule type" value="Genomic_DNA"/>
</dbReference>
<feature type="transmembrane region" description="Helical" evidence="10">
    <location>
        <begin position="407"/>
        <end position="428"/>
    </location>
</feature>
<dbReference type="GO" id="GO:0005886">
    <property type="term" value="C:plasma membrane"/>
    <property type="evidence" value="ECO:0007669"/>
    <property type="project" value="UniProtKB-SubCell"/>
</dbReference>
<feature type="transmembrane region" description="Helical" evidence="10">
    <location>
        <begin position="315"/>
        <end position="339"/>
    </location>
</feature>
<dbReference type="InterPro" id="IPR004268">
    <property type="entry name" value="MurJ"/>
</dbReference>
<feature type="transmembrane region" description="Helical" evidence="10">
    <location>
        <begin position="275"/>
        <end position="295"/>
    </location>
</feature>
<comment type="subcellular location">
    <subcellularLocation>
        <location evidence="1">Cell membrane</location>
        <topology evidence="1">Multi-pass membrane protein</topology>
    </subcellularLocation>
</comment>
<keyword evidence="6 10" id="KW-1133">Transmembrane helix</keyword>
<feature type="transmembrane region" description="Helical" evidence="10">
    <location>
        <begin position="24"/>
        <end position="42"/>
    </location>
</feature>
<proteinExistence type="inferred from homology"/>
<keyword evidence="11" id="KW-0614">Plasmid</keyword>
<keyword evidence="2" id="KW-1003">Cell membrane</keyword>
<evidence type="ECO:0000256" key="1">
    <source>
        <dbReference type="ARBA" id="ARBA00004651"/>
    </source>
</evidence>
<evidence type="ECO:0000256" key="9">
    <source>
        <dbReference type="ARBA" id="ARBA00061532"/>
    </source>
</evidence>
<dbReference type="GO" id="GO:0034204">
    <property type="term" value="P:lipid translocation"/>
    <property type="evidence" value="ECO:0007669"/>
    <property type="project" value="TreeGrafter"/>
</dbReference>
<feature type="transmembrane region" description="Helical" evidence="10">
    <location>
        <begin position="242"/>
        <end position="263"/>
    </location>
</feature>